<dbReference type="SUPFAM" id="SSF52540">
    <property type="entry name" value="P-loop containing nucleoside triphosphate hydrolases"/>
    <property type="match status" value="1"/>
</dbReference>
<organism evidence="1 2">
    <name type="scientific">Pararge aegeria aegeria</name>
    <dbReference type="NCBI Taxonomy" id="348720"/>
    <lineage>
        <taxon>Eukaryota</taxon>
        <taxon>Metazoa</taxon>
        <taxon>Ecdysozoa</taxon>
        <taxon>Arthropoda</taxon>
        <taxon>Hexapoda</taxon>
        <taxon>Insecta</taxon>
        <taxon>Pterygota</taxon>
        <taxon>Neoptera</taxon>
        <taxon>Endopterygota</taxon>
        <taxon>Lepidoptera</taxon>
        <taxon>Glossata</taxon>
        <taxon>Ditrysia</taxon>
        <taxon>Papilionoidea</taxon>
        <taxon>Nymphalidae</taxon>
        <taxon>Satyrinae</taxon>
        <taxon>Satyrini</taxon>
        <taxon>Parargina</taxon>
        <taxon>Pararge</taxon>
    </lineage>
</organism>
<protein>
    <submittedName>
        <fullName evidence="1">Jg13670 protein</fullName>
    </submittedName>
</protein>
<dbReference type="InterPro" id="IPR027417">
    <property type="entry name" value="P-loop_NTPase"/>
</dbReference>
<evidence type="ECO:0000313" key="2">
    <source>
        <dbReference type="Proteomes" id="UP000838756"/>
    </source>
</evidence>
<name>A0A8S4SE08_9NEOP</name>
<dbReference type="PANTHER" id="PTHR23117">
    <property type="entry name" value="GUANYLATE KINASE-RELATED"/>
    <property type="match status" value="1"/>
</dbReference>
<dbReference type="GO" id="GO:0005829">
    <property type="term" value="C:cytosol"/>
    <property type="evidence" value="ECO:0007669"/>
    <property type="project" value="TreeGrafter"/>
</dbReference>
<gene>
    <name evidence="1" type="primary">jg13670</name>
    <name evidence="1" type="ORF">PAEG_LOCUS23977</name>
</gene>
<dbReference type="Gene3D" id="3.80.10.10">
    <property type="entry name" value="Ribonuclease Inhibitor"/>
    <property type="match status" value="1"/>
</dbReference>
<dbReference type="Gene3D" id="3.40.50.300">
    <property type="entry name" value="P-loop containing nucleotide triphosphate hydrolases"/>
    <property type="match status" value="1"/>
</dbReference>
<evidence type="ECO:0000313" key="1">
    <source>
        <dbReference type="EMBL" id="CAH2261613.1"/>
    </source>
</evidence>
<keyword evidence="2" id="KW-1185">Reference proteome</keyword>
<proteinExistence type="predicted"/>
<dbReference type="SUPFAM" id="SSF52058">
    <property type="entry name" value="L domain-like"/>
    <property type="match status" value="1"/>
</dbReference>
<accession>A0A8S4SE08</accession>
<dbReference type="AlphaFoldDB" id="A0A8S4SE08"/>
<dbReference type="Proteomes" id="UP000838756">
    <property type="component" value="Unassembled WGS sequence"/>
</dbReference>
<dbReference type="OrthoDB" id="6334211at2759"/>
<dbReference type="PANTHER" id="PTHR23117:SF13">
    <property type="entry name" value="GUANYLATE KINASE"/>
    <property type="match status" value="1"/>
</dbReference>
<dbReference type="GO" id="GO:0004385">
    <property type="term" value="F:GMP kinase activity"/>
    <property type="evidence" value="ECO:0007669"/>
    <property type="project" value="TreeGrafter"/>
</dbReference>
<reference evidence="1" key="1">
    <citation type="submission" date="2022-03" db="EMBL/GenBank/DDBJ databases">
        <authorList>
            <person name="Lindestad O."/>
        </authorList>
    </citation>
    <scope>NUCLEOTIDE SEQUENCE</scope>
</reference>
<dbReference type="EMBL" id="CAKXAJ010026200">
    <property type="protein sequence ID" value="CAH2261613.1"/>
    <property type="molecule type" value="Genomic_DNA"/>
</dbReference>
<comment type="caution">
    <text evidence="1">The sequence shown here is derived from an EMBL/GenBank/DDBJ whole genome shotgun (WGS) entry which is preliminary data.</text>
</comment>
<dbReference type="InterPro" id="IPR032675">
    <property type="entry name" value="LRR_dom_sf"/>
</dbReference>
<sequence>MLMELAVYMRKLRRLMLLDLRSNPVCNVPGYKDVVINTFPSLLNMDARDLDPVEKRTSMMYMSPDVLMFSRRRLLRLLYIQQLTRSKVSPYVPPADTTDVPIIVIVGYEAVGKGSLARRLAVECSSRIDLALQHTTALYHYANHYKVITRRNFDDMLLAGDFLTYSEMDGESYGLSKIKYNINIYNKAAGNKRDDDTNIMER</sequence>